<proteinExistence type="inferred from homology"/>
<comment type="similarity">
    <text evidence="4">Belongs to the metallo-beta-lactamase superfamily. Type III sulfatase family.</text>
</comment>
<protein>
    <recommendedName>
        <fullName evidence="5">Metallo-beta-lactamase domain-containing protein</fullName>
    </recommendedName>
</protein>
<name>A0A814XM13_9BILA</name>
<dbReference type="EMBL" id="CAJNOM010000103">
    <property type="protein sequence ID" value="CAF1054361.1"/>
    <property type="molecule type" value="Genomic_DNA"/>
</dbReference>
<evidence type="ECO:0000256" key="4">
    <source>
        <dbReference type="ARBA" id="ARBA00033751"/>
    </source>
</evidence>
<accession>A0A814XM13</accession>
<dbReference type="Gene3D" id="3.30.1050.10">
    <property type="entry name" value="SCP2 sterol-binding domain"/>
    <property type="match status" value="1"/>
</dbReference>
<keyword evidence="8" id="KW-1185">Reference proteome</keyword>
<dbReference type="Proteomes" id="UP000663877">
    <property type="component" value="Unassembled WGS sequence"/>
</dbReference>
<evidence type="ECO:0000256" key="2">
    <source>
        <dbReference type="ARBA" id="ARBA00022801"/>
    </source>
</evidence>
<feature type="domain" description="Metallo-beta-lactamase" evidence="5">
    <location>
        <begin position="31"/>
        <end position="244"/>
    </location>
</feature>
<keyword evidence="3" id="KW-0862">Zinc</keyword>
<dbReference type="EMBL" id="CAJNOI010000269">
    <property type="protein sequence ID" value="CAF1218706.1"/>
    <property type="molecule type" value="Genomic_DNA"/>
</dbReference>
<evidence type="ECO:0000259" key="5">
    <source>
        <dbReference type="SMART" id="SM00849"/>
    </source>
</evidence>
<dbReference type="InterPro" id="IPR001279">
    <property type="entry name" value="Metallo-B-lactamas"/>
</dbReference>
<dbReference type="GO" id="GO:0018909">
    <property type="term" value="P:dodecyl sulfate metabolic process"/>
    <property type="evidence" value="ECO:0007669"/>
    <property type="project" value="InterPro"/>
</dbReference>
<dbReference type="AlphaFoldDB" id="A0A814XM13"/>
<dbReference type="InterPro" id="IPR052195">
    <property type="entry name" value="Bact_Alkyl/Aryl-Sulfatase"/>
</dbReference>
<dbReference type="PANTHER" id="PTHR43223:SF2">
    <property type="entry name" value="METALLO-BETA-LACTAMASE DOMAIN-CONTAINING PROTEIN"/>
    <property type="match status" value="1"/>
</dbReference>
<keyword evidence="2" id="KW-0378">Hydrolase</keyword>
<evidence type="ECO:0000256" key="3">
    <source>
        <dbReference type="ARBA" id="ARBA00022833"/>
    </source>
</evidence>
<dbReference type="SMART" id="SM00849">
    <property type="entry name" value="Lactamase_B"/>
    <property type="match status" value="1"/>
</dbReference>
<evidence type="ECO:0000313" key="6">
    <source>
        <dbReference type="EMBL" id="CAF1054361.1"/>
    </source>
</evidence>
<dbReference type="GO" id="GO:0046983">
    <property type="term" value="F:protein dimerization activity"/>
    <property type="evidence" value="ECO:0007669"/>
    <property type="project" value="InterPro"/>
</dbReference>
<sequence length="555" mass="64017">MSEGLVKHSEEFTKQITTVLPGIHCAIGYGLANSILIEGNDGNIIIDTLESRESAEEVKKDFDKISSKSILAIIYTHNHGDHIFGAGVFANENTKIYSHSKTLEILDKTMNLVQPITFQRASRQFGTYLNKQTGHINCGIGSFLNYNQNNHRAYLPPTDTFNENSFELNIAGRQFVLYYAPGETDDHIVIYMPKENVLFAADNIYKSFPNIYAIRGTTTRDPLQWISSLDLMRNFHVEYLIPSHTKPIVGKNEIYQTLTFYRDAIQFVHDQTIRFINKGLTPDEIIGNKLIELPPKLKQHPYLQEFYGTVNWSIRAIFDRYLGWFSGKTSDLNVDSPKIRAENLIQFGGGTKQVFEKAQLAFKEEKYQWALELIEALTLFHEDLNLEELNEFHSLILEKLASLEISANGRNWYLTKSLEVKGFIQIKPSEKQMIETVFKSSIQNCLKVLSVNFNYQKAKEQNLLIFFHFNDTNEKYSIEIRNSIVDMQDDWNDKMMLPNLIIEIKTENIWKQVLSRSKTPVEALDNEDICIKNQQGEDYPEGILEFIQFLLLFTP</sequence>
<dbReference type="InterPro" id="IPR029229">
    <property type="entry name" value="Alkyl_sulf_C"/>
</dbReference>
<evidence type="ECO:0000256" key="1">
    <source>
        <dbReference type="ARBA" id="ARBA00022723"/>
    </source>
</evidence>
<evidence type="ECO:0000313" key="9">
    <source>
        <dbReference type="Proteomes" id="UP000663877"/>
    </source>
</evidence>
<dbReference type="GO" id="GO:0046872">
    <property type="term" value="F:metal ion binding"/>
    <property type="evidence" value="ECO:0007669"/>
    <property type="project" value="UniProtKB-KW"/>
</dbReference>
<dbReference type="InterPro" id="IPR036866">
    <property type="entry name" value="RibonucZ/Hydroxyglut_hydro"/>
</dbReference>
<dbReference type="GO" id="GO:0018741">
    <property type="term" value="F:linear primary-alkylsulfatase activity"/>
    <property type="evidence" value="ECO:0007669"/>
    <property type="project" value="InterPro"/>
</dbReference>
<dbReference type="Proteomes" id="UP000663832">
    <property type="component" value="Unassembled WGS sequence"/>
</dbReference>
<dbReference type="CDD" id="cd07710">
    <property type="entry name" value="arylsulfatase_Sdsa1-like_MBL-fold"/>
    <property type="match status" value="1"/>
</dbReference>
<comment type="caution">
    <text evidence="7">The sequence shown here is derived from an EMBL/GenBank/DDBJ whole genome shotgun (WGS) entry which is preliminary data.</text>
</comment>
<dbReference type="Gene3D" id="1.25.40.880">
    <property type="entry name" value="Alkyl sulfatase, dimerisation domain"/>
    <property type="match status" value="1"/>
</dbReference>
<dbReference type="InterPro" id="IPR038536">
    <property type="entry name" value="Alkyl/aryl-sulf_dimr_sf"/>
</dbReference>
<dbReference type="Pfam" id="PF14864">
    <property type="entry name" value="Alkyl_sulf_C"/>
    <property type="match status" value="1"/>
</dbReference>
<evidence type="ECO:0000313" key="7">
    <source>
        <dbReference type="EMBL" id="CAF1218706.1"/>
    </source>
</evidence>
<dbReference type="SUPFAM" id="SSF56281">
    <property type="entry name" value="Metallo-hydrolase/oxidoreductase"/>
    <property type="match status" value="1"/>
</dbReference>
<dbReference type="InterPro" id="IPR044097">
    <property type="entry name" value="Bds1/SdsA1_MBL-fold"/>
</dbReference>
<organism evidence="7 9">
    <name type="scientific">Adineta steineri</name>
    <dbReference type="NCBI Taxonomy" id="433720"/>
    <lineage>
        <taxon>Eukaryota</taxon>
        <taxon>Metazoa</taxon>
        <taxon>Spiralia</taxon>
        <taxon>Gnathifera</taxon>
        <taxon>Rotifera</taxon>
        <taxon>Eurotatoria</taxon>
        <taxon>Bdelloidea</taxon>
        <taxon>Adinetida</taxon>
        <taxon>Adinetidae</taxon>
        <taxon>Adineta</taxon>
    </lineage>
</organism>
<evidence type="ECO:0000313" key="8">
    <source>
        <dbReference type="Proteomes" id="UP000663832"/>
    </source>
</evidence>
<keyword evidence="1" id="KW-0479">Metal-binding</keyword>
<gene>
    <name evidence="7" type="ORF">BJG266_LOCUS27858</name>
    <name evidence="6" type="ORF">QVE165_LOCUS17798</name>
</gene>
<dbReference type="Gene3D" id="3.60.15.30">
    <property type="entry name" value="Metallo-beta-lactamase domain"/>
    <property type="match status" value="1"/>
</dbReference>
<dbReference type="InterPro" id="IPR029228">
    <property type="entry name" value="Alkyl_sulf_dimr"/>
</dbReference>
<dbReference type="OrthoDB" id="449487at2759"/>
<dbReference type="PANTHER" id="PTHR43223">
    <property type="entry name" value="ALKYL/ARYL-SULFATASE"/>
    <property type="match status" value="1"/>
</dbReference>
<dbReference type="Pfam" id="PF00753">
    <property type="entry name" value="Lactamase_B"/>
    <property type="match status" value="1"/>
</dbReference>
<dbReference type="InterPro" id="IPR036527">
    <property type="entry name" value="SCP2_sterol-bd_dom_sf"/>
</dbReference>
<reference evidence="7" key="1">
    <citation type="submission" date="2021-02" db="EMBL/GenBank/DDBJ databases">
        <authorList>
            <person name="Nowell W R."/>
        </authorList>
    </citation>
    <scope>NUCLEOTIDE SEQUENCE</scope>
</reference>
<dbReference type="Pfam" id="PF14863">
    <property type="entry name" value="Alkyl_sulf_dimr"/>
    <property type="match status" value="1"/>
</dbReference>